<feature type="compositionally biased region" description="Polar residues" evidence="5">
    <location>
        <begin position="261"/>
        <end position="279"/>
    </location>
</feature>
<gene>
    <name evidence="7" type="ORF">AGOR_G00195630</name>
</gene>
<dbReference type="PANTHER" id="PTHR21514:SF0">
    <property type="entry name" value="AP-4 COMPLEX ACCESSORY SUBUNIT TEPSIN"/>
    <property type="match status" value="1"/>
</dbReference>
<evidence type="ECO:0000259" key="6">
    <source>
        <dbReference type="PROSITE" id="PS50942"/>
    </source>
</evidence>
<dbReference type="InterPro" id="IPR058028">
    <property type="entry name" value="Tepsin_VHS/ENTH-like"/>
</dbReference>
<keyword evidence="4" id="KW-0968">Cytoplasmic vesicle</keyword>
<name>A0A8T3CUY6_9TELE</name>
<protein>
    <recommendedName>
        <fullName evidence="6">ENTH domain-containing protein</fullName>
    </recommendedName>
</protein>
<feature type="region of interest" description="Disordered" evidence="5">
    <location>
        <begin position="530"/>
        <end position="552"/>
    </location>
</feature>
<dbReference type="Pfam" id="PF01417">
    <property type="entry name" value="ENTH"/>
    <property type="match status" value="1"/>
</dbReference>
<dbReference type="InterPro" id="IPR035802">
    <property type="entry name" value="ENTH/VHS_tepsin"/>
</dbReference>
<sequence>MATLLDRLAFLQKIPTLMKATADDETPCPGYLFEEIGKISHESMGCSQCLLEYLLDRLQTESCHVKLKVLKILLHLCGHGSSHFLTELRRNATFIQEVTVYSGPPDPLHGSSLYQKVRTAAQDLASQLFTDTVSPQPALSTCNSAAPSVGMGSETALRSGMQGFGYSPGKRASGSLLDRIQKAAEVVASAVLPPTEHQGIRLHDNHYRAVVAPSAVVEVAVPACSYTLPTHGLKATQRSPGQAGGGWEESDSGHSSHDSSQENGHASQASATDSQSGASRESGDLSERVDAMHLGDCCQESMLISSLTEGSKVFLSREETQHLLKECGRLNCEAVVELLCRKLQDPTHTVQMRALCAVACLMSSDLLSLDHIFGVTHKPLLHLSEGPPGPAANKATKLLRQFEALMTSQGAVVQQGAAGPPAGTAPSLLEDSTQLARGPRPPISMQQDPEPRPSSSAPAVTVETLALCHGNPRRDMDTPSLFSGMELVRAKPVCASVVPTMPALTDKETVPAACHSDFSHQRVLCPQIPPNLPHNNDDPDNLASPIPEPPPTTQFSAFSFLNL</sequence>
<dbReference type="SUPFAM" id="SSF48464">
    <property type="entry name" value="ENTH/VHS domain"/>
    <property type="match status" value="1"/>
</dbReference>
<dbReference type="PANTHER" id="PTHR21514">
    <property type="entry name" value="AP-4 COMPLEX ACCESSORY SUBUNIT TEPSIN"/>
    <property type="match status" value="1"/>
</dbReference>
<keyword evidence="3" id="KW-0333">Golgi apparatus</keyword>
<dbReference type="CDD" id="cd03572">
    <property type="entry name" value="ENTH_like_Tepsin"/>
    <property type="match status" value="1"/>
</dbReference>
<dbReference type="EMBL" id="JAERUA010000019">
    <property type="protein sequence ID" value="KAI1886425.1"/>
    <property type="molecule type" value="Genomic_DNA"/>
</dbReference>
<feature type="compositionally biased region" description="Basic and acidic residues" evidence="5">
    <location>
        <begin position="251"/>
        <end position="260"/>
    </location>
</feature>
<feature type="region of interest" description="Disordered" evidence="5">
    <location>
        <begin position="231"/>
        <end position="285"/>
    </location>
</feature>
<dbReference type="InterPro" id="IPR008942">
    <property type="entry name" value="ENTH_VHS"/>
</dbReference>
<evidence type="ECO:0000256" key="5">
    <source>
        <dbReference type="SAM" id="MobiDB-lite"/>
    </source>
</evidence>
<dbReference type="InterPro" id="IPR039273">
    <property type="entry name" value="TEPSIN"/>
</dbReference>
<dbReference type="PROSITE" id="PS50942">
    <property type="entry name" value="ENTH"/>
    <property type="match status" value="1"/>
</dbReference>
<comment type="subcellular location">
    <subcellularLocation>
        <location evidence="1">Cytoplasmic vesicle</location>
    </subcellularLocation>
    <subcellularLocation>
        <location evidence="2">Golgi apparatus</location>
        <location evidence="2">trans-Golgi network</location>
    </subcellularLocation>
</comment>
<proteinExistence type="predicted"/>
<dbReference type="InterPro" id="IPR013809">
    <property type="entry name" value="ENTH"/>
</dbReference>
<reference evidence="7" key="1">
    <citation type="submission" date="2021-01" db="EMBL/GenBank/DDBJ databases">
        <authorList>
            <person name="Zahm M."/>
            <person name="Roques C."/>
            <person name="Cabau C."/>
            <person name="Klopp C."/>
            <person name="Donnadieu C."/>
            <person name="Jouanno E."/>
            <person name="Lampietro C."/>
            <person name="Louis A."/>
            <person name="Herpin A."/>
            <person name="Echchiki A."/>
            <person name="Berthelot C."/>
            <person name="Parey E."/>
            <person name="Roest-Crollius H."/>
            <person name="Braasch I."/>
            <person name="Postlethwait J."/>
            <person name="Bobe J."/>
            <person name="Montfort J."/>
            <person name="Bouchez O."/>
            <person name="Begum T."/>
            <person name="Mejri S."/>
            <person name="Adams A."/>
            <person name="Chen W.-J."/>
            <person name="Guiguen Y."/>
        </authorList>
    </citation>
    <scope>NUCLEOTIDE SEQUENCE</scope>
    <source>
        <tissue evidence="7">Blood</tissue>
    </source>
</reference>
<accession>A0A8T3CUY6</accession>
<dbReference type="Gene3D" id="1.25.40.90">
    <property type="match status" value="1"/>
</dbReference>
<evidence type="ECO:0000313" key="7">
    <source>
        <dbReference type="EMBL" id="KAI1886425.1"/>
    </source>
</evidence>
<comment type="caution">
    <text evidence="7">The sequence shown here is derived from an EMBL/GenBank/DDBJ whole genome shotgun (WGS) entry which is preliminary data.</text>
</comment>
<evidence type="ECO:0000313" key="8">
    <source>
        <dbReference type="Proteomes" id="UP000829720"/>
    </source>
</evidence>
<feature type="region of interest" description="Disordered" evidence="5">
    <location>
        <begin position="433"/>
        <end position="458"/>
    </location>
</feature>
<dbReference type="OrthoDB" id="118154at2759"/>
<organism evidence="7 8">
    <name type="scientific">Albula goreensis</name>
    <dbReference type="NCBI Taxonomy" id="1534307"/>
    <lineage>
        <taxon>Eukaryota</taxon>
        <taxon>Metazoa</taxon>
        <taxon>Chordata</taxon>
        <taxon>Craniata</taxon>
        <taxon>Vertebrata</taxon>
        <taxon>Euteleostomi</taxon>
        <taxon>Actinopterygii</taxon>
        <taxon>Neopterygii</taxon>
        <taxon>Teleostei</taxon>
        <taxon>Albuliformes</taxon>
        <taxon>Albulidae</taxon>
        <taxon>Albula</taxon>
    </lineage>
</organism>
<dbReference type="GO" id="GO:0032588">
    <property type="term" value="C:trans-Golgi network membrane"/>
    <property type="evidence" value="ECO:0007669"/>
    <property type="project" value="TreeGrafter"/>
</dbReference>
<keyword evidence="8" id="KW-1185">Reference proteome</keyword>
<evidence type="ECO:0000256" key="3">
    <source>
        <dbReference type="ARBA" id="ARBA00023034"/>
    </source>
</evidence>
<evidence type="ECO:0000256" key="1">
    <source>
        <dbReference type="ARBA" id="ARBA00004541"/>
    </source>
</evidence>
<feature type="domain" description="ENTH" evidence="6">
    <location>
        <begin position="5"/>
        <end position="138"/>
    </location>
</feature>
<dbReference type="AlphaFoldDB" id="A0A8T3CUY6"/>
<dbReference type="GO" id="GO:0031410">
    <property type="term" value="C:cytoplasmic vesicle"/>
    <property type="evidence" value="ECO:0007669"/>
    <property type="project" value="UniProtKB-SubCell"/>
</dbReference>
<evidence type="ECO:0000256" key="4">
    <source>
        <dbReference type="ARBA" id="ARBA00023329"/>
    </source>
</evidence>
<dbReference type="Pfam" id="PF25827">
    <property type="entry name" value="TVHS-like"/>
    <property type="match status" value="1"/>
</dbReference>
<evidence type="ECO:0000256" key="2">
    <source>
        <dbReference type="ARBA" id="ARBA00004601"/>
    </source>
</evidence>
<dbReference type="Proteomes" id="UP000829720">
    <property type="component" value="Unassembled WGS sequence"/>
</dbReference>